<protein>
    <submittedName>
        <fullName evidence="1">24202_t:CDS:1</fullName>
    </submittedName>
</protein>
<dbReference type="Proteomes" id="UP000789920">
    <property type="component" value="Unassembled WGS sequence"/>
</dbReference>
<evidence type="ECO:0000313" key="2">
    <source>
        <dbReference type="Proteomes" id="UP000789920"/>
    </source>
</evidence>
<comment type="caution">
    <text evidence="1">The sequence shown here is derived from an EMBL/GenBank/DDBJ whole genome shotgun (WGS) entry which is preliminary data.</text>
</comment>
<feature type="non-terminal residue" evidence="1">
    <location>
        <position position="1"/>
    </location>
</feature>
<accession>A0ACA9RIV5</accession>
<gene>
    <name evidence="1" type="ORF">RPERSI_LOCUS20041</name>
</gene>
<organism evidence="1 2">
    <name type="scientific">Racocetra persica</name>
    <dbReference type="NCBI Taxonomy" id="160502"/>
    <lineage>
        <taxon>Eukaryota</taxon>
        <taxon>Fungi</taxon>
        <taxon>Fungi incertae sedis</taxon>
        <taxon>Mucoromycota</taxon>
        <taxon>Glomeromycotina</taxon>
        <taxon>Glomeromycetes</taxon>
        <taxon>Diversisporales</taxon>
        <taxon>Gigasporaceae</taxon>
        <taxon>Racocetra</taxon>
    </lineage>
</organism>
<reference evidence="1" key="1">
    <citation type="submission" date="2021-06" db="EMBL/GenBank/DDBJ databases">
        <authorList>
            <person name="Kallberg Y."/>
            <person name="Tangrot J."/>
            <person name="Rosling A."/>
        </authorList>
    </citation>
    <scope>NUCLEOTIDE SEQUENCE</scope>
    <source>
        <strain evidence="1">MA461A</strain>
    </source>
</reference>
<evidence type="ECO:0000313" key="1">
    <source>
        <dbReference type="EMBL" id="CAG8795839.1"/>
    </source>
</evidence>
<name>A0ACA9RIV5_9GLOM</name>
<proteinExistence type="predicted"/>
<dbReference type="EMBL" id="CAJVQC010055879">
    <property type="protein sequence ID" value="CAG8795839.1"/>
    <property type="molecule type" value="Genomic_DNA"/>
</dbReference>
<sequence>ELEIIVQVEIITREPFITNLRSLIQERNVQEYKNKLNNILNEARDLAAKEHNDTT</sequence>
<keyword evidence="2" id="KW-1185">Reference proteome</keyword>